<gene>
    <name evidence="1" type="ORF">L6164_022675</name>
</gene>
<comment type="caution">
    <text evidence="1">The sequence shown here is derived from an EMBL/GenBank/DDBJ whole genome shotgun (WGS) entry which is preliminary data.</text>
</comment>
<name>A0ACB9MFZ1_BAUVA</name>
<protein>
    <submittedName>
        <fullName evidence="1">Uncharacterized protein</fullName>
    </submittedName>
</protein>
<evidence type="ECO:0000313" key="1">
    <source>
        <dbReference type="EMBL" id="KAI4323037.1"/>
    </source>
</evidence>
<dbReference type="Proteomes" id="UP000828941">
    <property type="component" value="Chromosome 9"/>
</dbReference>
<proteinExistence type="predicted"/>
<dbReference type="EMBL" id="CM039434">
    <property type="protein sequence ID" value="KAI4323037.1"/>
    <property type="molecule type" value="Genomic_DNA"/>
</dbReference>
<keyword evidence="2" id="KW-1185">Reference proteome</keyword>
<sequence>MRNHRLLYAIIALGLTYSLHYQAQAAPAGPLIKHLSSLLKWTARSTSKMPHSDGNVLQFENGYVVETVVEGNEIGVIPYRIRVSEDGELFAVDSINSNIVRITPPLSQYSRGRLVAGSFQGHTGHVDGKPSDARFNHPKGITMDDRGIVYVADTENLAIRKIGDAGVTTIAGGKSNVAGYRDGPSEDAKFSNDFDVVYLRPTCSLLIIDRGNAALRQISLNQEDCDYQYSSISTTDILSVVGAIVVGYVTCILQQGFGSSFFSRMQRSEREFKGQVSSVKPVPILESSKEEPGWPSFGQLMGDLSKISLEALVSRFFQFIPLRFRSDSPKGSLTPLKDRLRMPEDEVQPPFRSDGPKRGLTPLKDRLRMPEDEVQPTLAETQIAAAPLTENRQVQTPSTADKYSEMKPPKIKSISFKDPSLSSKHRSSKRQEYAEFYGPSELLPPYSKSKSQKERSRHRHREKSGEVVSGSAGAEQKPVDYENPKFNYNLRTKYLPDDSFRFNSQ</sequence>
<reference evidence="1 2" key="1">
    <citation type="journal article" date="2022" name="DNA Res.">
        <title>Chromosomal-level genome assembly of the orchid tree Bauhinia variegata (Leguminosae; Cercidoideae) supports the allotetraploid origin hypothesis of Bauhinia.</title>
        <authorList>
            <person name="Zhong Y."/>
            <person name="Chen Y."/>
            <person name="Zheng D."/>
            <person name="Pang J."/>
            <person name="Liu Y."/>
            <person name="Luo S."/>
            <person name="Meng S."/>
            <person name="Qian L."/>
            <person name="Wei D."/>
            <person name="Dai S."/>
            <person name="Zhou R."/>
        </authorList>
    </citation>
    <scope>NUCLEOTIDE SEQUENCE [LARGE SCALE GENOMIC DNA]</scope>
    <source>
        <strain evidence="1">BV-YZ2020</strain>
    </source>
</reference>
<organism evidence="1 2">
    <name type="scientific">Bauhinia variegata</name>
    <name type="common">Purple orchid tree</name>
    <name type="synonym">Phanera variegata</name>
    <dbReference type="NCBI Taxonomy" id="167791"/>
    <lineage>
        <taxon>Eukaryota</taxon>
        <taxon>Viridiplantae</taxon>
        <taxon>Streptophyta</taxon>
        <taxon>Embryophyta</taxon>
        <taxon>Tracheophyta</taxon>
        <taxon>Spermatophyta</taxon>
        <taxon>Magnoliopsida</taxon>
        <taxon>eudicotyledons</taxon>
        <taxon>Gunneridae</taxon>
        <taxon>Pentapetalae</taxon>
        <taxon>rosids</taxon>
        <taxon>fabids</taxon>
        <taxon>Fabales</taxon>
        <taxon>Fabaceae</taxon>
        <taxon>Cercidoideae</taxon>
        <taxon>Cercideae</taxon>
        <taxon>Bauhiniinae</taxon>
        <taxon>Bauhinia</taxon>
    </lineage>
</organism>
<evidence type="ECO:0000313" key="2">
    <source>
        <dbReference type="Proteomes" id="UP000828941"/>
    </source>
</evidence>
<accession>A0ACB9MFZ1</accession>